<gene>
    <name evidence="6" type="ORF">C9J01_06000</name>
</gene>
<dbReference type="InterPro" id="IPR026575">
    <property type="entry name" value="GpdQ/CpdA-like"/>
</dbReference>
<dbReference type="Proteomes" id="UP000241346">
    <property type="component" value="Unassembled WGS sequence"/>
</dbReference>
<dbReference type="AlphaFoldDB" id="A0A2T3NM70"/>
<dbReference type="RefSeq" id="WP_107297169.1">
    <property type="nucleotide sequence ID" value="NZ_PYMB01000001.1"/>
</dbReference>
<dbReference type="Gene3D" id="3.30.750.180">
    <property type="entry name" value="GpdQ, beta-strand dimerisation domain"/>
    <property type="match status" value="1"/>
</dbReference>
<keyword evidence="2" id="KW-0378">Hydrolase</keyword>
<dbReference type="InterPro" id="IPR029052">
    <property type="entry name" value="Metallo-depent_PP-like"/>
</dbReference>
<dbReference type="InterPro" id="IPR042281">
    <property type="entry name" value="GpdQ_beta-strand"/>
</dbReference>
<evidence type="ECO:0000256" key="3">
    <source>
        <dbReference type="ARBA" id="ARBA00023004"/>
    </source>
</evidence>
<sequence length="271" mass="30382">MLIAQLTDLHIKKAGKRAYRKVDTLKCLQNAVEHINNLKPMPDMVVVTGDLADFGEPCEYEVIYPELAKLRPVLKVVPGNHDHRTHLREALGTIATFAEHEYCHFSEFAGGYQLIGLDTSVVGKPYGMLAQSSLEWLDNELAQCQDKPALLFMHHPPMTVGLSHMDVQKLLNDDELYQVLQRYSHVKGIVAGHLHRPIFATWQGLPVWVGPSHSHSVSLDLDPKAPSSFSLEPVAIQLFRLSPEGITSHISYIDDADGPYPFFDENNQLID</sequence>
<dbReference type="EMBL" id="PYMB01000001">
    <property type="protein sequence ID" value="PSW16548.1"/>
    <property type="molecule type" value="Genomic_DNA"/>
</dbReference>
<keyword evidence="3" id="KW-0408">Iron</keyword>
<evidence type="ECO:0000259" key="5">
    <source>
        <dbReference type="Pfam" id="PF00149"/>
    </source>
</evidence>
<dbReference type="InterPro" id="IPR050884">
    <property type="entry name" value="CNP_phosphodiesterase-III"/>
</dbReference>
<dbReference type="GO" id="GO:0046872">
    <property type="term" value="F:metal ion binding"/>
    <property type="evidence" value="ECO:0007669"/>
    <property type="project" value="UniProtKB-KW"/>
</dbReference>
<evidence type="ECO:0000256" key="2">
    <source>
        <dbReference type="ARBA" id="ARBA00022801"/>
    </source>
</evidence>
<reference evidence="6 7" key="1">
    <citation type="submission" date="2018-03" db="EMBL/GenBank/DDBJ databases">
        <title>Whole genome sequencing of Histamine producing bacteria.</title>
        <authorList>
            <person name="Butler K."/>
        </authorList>
    </citation>
    <scope>NUCLEOTIDE SEQUENCE [LARGE SCALE GENOMIC DNA]</scope>
    <source>
        <strain evidence="6 7">DSM 19138</strain>
    </source>
</reference>
<comment type="caution">
    <text evidence="6">The sequence shown here is derived from an EMBL/GenBank/DDBJ whole genome shotgun (WGS) entry which is preliminary data.</text>
</comment>
<dbReference type="Pfam" id="PF00149">
    <property type="entry name" value="Metallophos"/>
    <property type="match status" value="1"/>
</dbReference>
<dbReference type="OrthoDB" id="9784378at2"/>
<name>A0A2T3NM70_9GAMM</name>
<dbReference type="PANTHER" id="PTHR42988">
    <property type="entry name" value="PHOSPHOHYDROLASE"/>
    <property type="match status" value="1"/>
</dbReference>
<keyword evidence="1" id="KW-0479">Metal-binding</keyword>
<dbReference type="CDD" id="cd07402">
    <property type="entry name" value="MPP_GpdQ"/>
    <property type="match status" value="1"/>
</dbReference>
<evidence type="ECO:0000256" key="1">
    <source>
        <dbReference type="ARBA" id="ARBA00022723"/>
    </source>
</evidence>
<dbReference type="Gene3D" id="3.60.21.40">
    <property type="entry name" value="GpdQ, catalytic alpha/beta sandwich domain"/>
    <property type="match status" value="1"/>
</dbReference>
<dbReference type="InterPro" id="IPR042283">
    <property type="entry name" value="GpdQ_catalytic"/>
</dbReference>
<comment type="similarity">
    <text evidence="4">Belongs to the cyclic nucleotide phosphodiesterase class-III family.</text>
</comment>
<accession>A0A2T3NM70</accession>
<proteinExistence type="inferred from homology"/>
<evidence type="ECO:0000313" key="7">
    <source>
        <dbReference type="Proteomes" id="UP000241346"/>
    </source>
</evidence>
<dbReference type="GO" id="GO:0004112">
    <property type="term" value="F:cyclic-nucleotide phosphodiesterase activity"/>
    <property type="evidence" value="ECO:0007669"/>
    <property type="project" value="InterPro"/>
</dbReference>
<dbReference type="PANTHER" id="PTHR42988:SF2">
    <property type="entry name" value="CYCLIC NUCLEOTIDE PHOSPHODIESTERASE CBUA0032-RELATED"/>
    <property type="match status" value="1"/>
</dbReference>
<organism evidence="6 7">
    <name type="scientific">Photobacterium rosenbergii</name>
    <dbReference type="NCBI Taxonomy" id="294936"/>
    <lineage>
        <taxon>Bacteria</taxon>
        <taxon>Pseudomonadati</taxon>
        <taxon>Pseudomonadota</taxon>
        <taxon>Gammaproteobacteria</taxon>
        <taxon>Vibrionales</taxon>
        <taxon>Vibrionaceae</taxon>
        <taxon>Photobacterium</taxon>
    </lineage>
</organism>
<dbReference type="SUPFAM" id="SSF56300">
    <property type="entry name" value="Metallo-dependent phosphatases"/>
    <property type="match status" value="1"/>
</dbReference>
<feature type="domain" description="Calcineurin-like phosphoesterase" evidence="5">
    <location>
        <begin position="1"/>
        <end position="197"/>
    </location>
</feature>
<evidence type="ECO:0000256" key="4">
    <source>
        <dbReference type="ARBA" id="ARBA00025742"/>
    </source>
</evidence>
<protein>
    <submittedName>
        <fullName evidence="6">Phosphodiesterase</fullName>
    </submittedName>
</protein>
<dbReference type="InterPro" id="IPR004843">
    <property type="entry name" value="Calcineurin-like_PHP"/>
</dbReference>
<evidence type="ECO:0000313" key="6">
    <source>
        <dbReference type="EMBL" id="PSW16548.1"/>
    </source>
</evidence>